<dbReference type="PROSITE" id="PS51257">
    <property type="entry name" value="PROKAR_LIPOPROTEIN"/>
    <property type="match status" value="1"/>
</dbReference>
<sequence>MRHLGVLLFSIALLSGCATVGEQRSFHIAVDSQASPTAKEKLNYVLLPGNENVTLDDLQFQEYSLYLKHALKKQGFIPADNAEDANIAIVVSYGIGDPRTEQHSYALPVWGQTGVSSANTYGTAMTFGNMASYSGTTTYTPTYGVTGYTTQIESATTYSRHILVAAYDAKAFKNSNKEIQIWRTAMTSRG</sequence>
<keyword evidence="2" id="KW-1185">Reference proteome</keyword>
<name>A0A1I5BHY5_9PROT</name>
<gene>
    <name evidence="1" type="ORF">SAMN05216386_1682</name>
</gene>
<proteinExistence type="predicted"/>
<evidence type="ECO:0008006" key="3">
    <source>
        <dbReference type="Google" id="ProtNLM"/>
    </source>
</evidence>
<dbReference type="RefSeq" id="WP_143071927.1">
    <property type="nucleotide sequence ID" value="NZ_FOVJ01000003.1"/>
</dbReference>
<protein>
    <recommendedName>
        <fullName evidence="3">DUF4136 domain-containing protein</fullName>
    </recommendedName>
</protein>
<dbReference type="AlphaFoldDB" id="A0A1I5BHY5"/>
<accession>A0A1I5BHY5</accession>
<evidence type="ECO:0000313" key="2">
    <source>
        <dbReference type="Proteomes" id="UP000183107"/>
    </source>
</evidence>
<dbReference type="OrthoDB" id="6636193at2"/>
<evidence type="ECO:0000313" key="1">
    <source>
        <dbReference type="EMBL" id="SFN74354.1"/>
    </source>
</evidence>
<organism evidence="1 2">
    <name type="scientific">Nitrosospira briensis</name>
    <dbReference type="NCBI Taxonomy" id="35799"/>
    <lineage>
        <taxon>Bacteria</taxon>
        <taxon>Pseudomonadati</taxon>
        <taxon>Pseudomonadota</taxon>
        <taxon>Betaproteobacteria</taxon>
        <taxon>Nitrosomonadales</taxon>
        <taxon>Nitrosomonadaceae</taxon>
        <taxon>Nitrosospira</taxon>
    </lineage>
</organism>
<reference evidence="2" key="1">
    <citation type="submission" date="2016-10" db="EMBL/GenBank/DDBJ databases">
        <authorList>
            <person name="Varghese N."/>
        </authorList>
    </citation>
    <scope>NUCLEOTIDE SEQUENCE [LARGE SCALE GENOMIC DNA]</scope>
    <source>
        <strain evidence="2">Nsp8</strain>
    </source>
</reference>
<dbReference type="Proteomes" id="UP000183107">
    <property type="component" value="Unassembled WGS sequence"/>
</dbReference>
<dbReference type="EMBL" id="FOVJ01000003">
    <property type="protein sequence ID" value="SFN74354.1"/>
    <property type="molecule type" value="Genomic_DNA"/>
</dbReference>